<dbReference type="Gene3D" id="2.60.120.590">
    <property type="entry name" value="Alpha-ketoglutarate-dependent dioxygenase AlkB-like"/>
    <property type="match status" value="1"/>
</dbReference>
<dbReference type="InterPro" id="IPR004574">
    <property type="entry name" value="Alkb"/>
</dbReference>
<dbReference type="EMBL" id="FOSC01000003">
    <property type="protein sequence ID" value="SFJ48705.1"/>
    <property type="molecule type" value="Genomic_DNA"/>
</dbReference>
<evidence type="ECO:0000256" key="1">
    <source>
        <dbReference type="ARBA" id="ARBA00022723"/>
    </source>
</evidence>
<feature type="binding site" evidence="6">
    <location>
        <position position="138"/>
    </location>
    <ligand>
        <name>Fe cation</name>
        <dbReference type="ChEBI" id="CHEBI:24875"/>
        <note>catalytic</note>
    </ligand>
</feature>
<dbReference type="InterPro" id="IPR037151">
    <property type="entry name" value="AlkB-like_sf"/>
</dbReference>
<evidence type="ECO:0000256" key="5">
    <source>
        <dbReference type="PIRSR" id="PIRSR604574-1"/>
    </source>
</evidence>
<name>A0A1I3RQV3_9GAMM</name>
<dbReference type="GO" id="GO:0008168">
    <property type="term" value="F:methyltransferase activity"/>
    <property type="evidence" value="ECO:0007669"/>
    <property type="project" value="UniProtKB-KW"/>
</dbReference>
<feature type="binding site" evidence="5">
    <location>
        <position position="140"/>
    </location>
    <ligand>
        <name>substrate</name>
    </ligand>
</feature>
<dbReference type="GO" id="GO:0008198">
    <property type="term" value="F:ferrous iron binding"/>
    <property type="evidence" value="ECO:0007669"/>
    <property type="project" value="TreeGrafter"/>
</dbReference>
<dbReference type="PROSITE" id="PS51471">
    <property type="entry name" value="FE2OG_OXY"/>
    <property type="match status" value="1"/>
</dbReference>
<dbReference type="Proteomes" id="UP000199445">
    <property type="component" value="Unassembled WGS sequence"/>
</dbReference>
<dbReference type="GO" id="GO:0035516">
    <property type="term" value="F:broad specificity oxidative DNA demethylase activity"/>
    <property type="evidence" value="ECO:0007669"/>
    <property type="project" value="TreeGrafter"/>
</dbReference>
<dbReference type="SUPFAM" id="SSF51197">
    <property type="entry name" value="Clavaminate synthase-like"/>
    <property type="match status" value="1"/>
</dbReference>
<feature type="binding site" evidence="5">
    <location>
        <begin position="209"/>
        <end position="215"/>
    </location>
    <ligand>
        <name>2-oxoglutarate</name>
        <dbReference type="ChEBI" id="CHEBI:16810"/>
    </ligand>
</feature>
<feature type="binding site" evidence="5">
    <location>
        <begin position="81"/>
        <end position="83"/>
    </location>
    <ligand>
        <name>substrate</name>
    </ligand>
</feature>
<dbReference type="GO" id="GO:0035513">
    <property type="term" value="P:oxidative RNA demethylation"/>
    <property type="evidence" value="ECO:0007669"/>
    <property type="project" value="TreeGrafter"/>
</dbReference>
<dbReference type="GO" id="GO:0032259">
    <property type="term" value="P:methylation"/>
    <property type="evidence" value="ECO:0007669"/>
    <property type="project" value="UniProtKB-KW"/>
</dbReference>
<dbReference type="InterPro" id="IPR005123">
    <property type="entry name" value="Oxoglu/Fe-dep_dioxygenase_dom"/>
</dbReference>
<dbReference type="InterPro" id="IPR027450">
    <property type="entry name" value="AlkB-like"/>
</dbReference>
<evidence type="ECO:0000256" key="6">
    <source>
        <dbReference type="PIRSR" id="PIRSR604574-2"/>
    </source>
</evidence>
<sequence length="219" mass="24402">MAMTLDLFDPQTPEPWLEREADGVFVLRRFASARAKDLLDSIAEIAGQASFRQMVTPGGHRMSAAMTCAGPLGWVTDRAGYRYQRQDPQTGRTWPTMPDGFIQLAENAAEEAGFSGFVPDACLINRYQPGAKMGLHQDRDEQDFAWPIVSVSLGLPIVFQMGGRRRSDKPRRILLEHGDVLVWGGPARLNYHGVLTLKAGDHPLTGPYRYNLTFRRAGE</sequence>
<evidence type="ECO:0000313" key="9">
    <source>
        <dbReference type="Proteomes" id="UP000199445"/>
    </source>
</evidence>
<dbReference type="PANTHER" id="PTHR16557:SF2">
    <property type="entry name" value="NUCLEIC ACID DIOXYGENASE ALKBH1"/>
    <property type="match status" value="1"/>
</dbReference>
<comment type="cofactor">
    <cofactor evidence="6">
        <name>Fe(2+)</name>
        <dbReference type="ChEBI" id="CHEBI:29033"/>
    </cofactor>
    <text evidence="6">Binds 1 Fe(2+) ion per subunit.</text>
</comment>
<organism evidence="8 9">
    <name type="scientific">Marinobacter persicus</name>
    <dbReference type="NCBI Taxonomy" id="930118"/>
    <lineage>
        <taxon>Bacteria</taxon>
        <taxon>Pseudomonadati</taxon>
        <taxon>Pseudomonadota</taxon>
        <taxon>Gammaproteobacteria</taxon>
        <taxon>Pseudomonadales</taxon>
        <taxon>Marinobacteraceae</taxon>
        <taxon>Marinobacter</taxon>
    </lineage>
</organism>
<feature type="binding site" evidence="5">
    <location>
        <position position="74"/>
    </location>
    <ligand>
        <name>substrate</name>
    </ligand>
</feature>
<dbReference type="AlphaFoldDB" id="A0A1I3RQV3"/>
<feature type="domain" description="Fe2OG dioxygenase" evidence="7">
    <location>
        <begin position="118"/>
        <end position="218"/>
    </location>
</feature>
<accession>A0A1I3RQV3</accession>
<dbReference type="GO" id="GO:0035515">
    <property type="term" value="F:oxidative RNA demethylase activity"/>
    <property type="evidence" value="ECO:0007669"/>
    <property type="project" value="TreeGrafter"/>
</dbReference>
<evidence type="ECO:0000313" key="8">
    <source>
        <dbReference type="EMBL" id="SFJ48705.1"/>
    </source>
</evidence>
<feature type="binding site" evidence="5">
    <location>
        <position position="166"/>
    </location>
    <ligand>
        <name>substrate</name>
    </ligand>
</feature>
<keyword evidence="1 6" id="KW-0479">Metal-binding</keyword>
<keyword evidence="8" id="KW-0489">Methyltransferase</keyword>
<keyword evidence="4 6" id="KW-0408">Iron</keyword>
<feature type="binding site" evidence="6">
    <location>
        <position position="136"/>
    </location>
    <ligand>
        <name>Fe cation</name>
        <dbReference type="ChEBI" id="CHEBI:24875"/>
        <note>catalytic</note>
    </ligand>
</feature>
<keyword evidence="3" id="KW-0560">Oxidoreductase</keyword>
<reference evidence="8 9" key="1">
    <citation type="submission" date="2016-10" db="EMBL/GenBank/DDBJ databases">
        <authorList>
            <person name="de Groot N.N."/>
        </authorList>
    </citation>
    <scope>NUCLEOTIDE SEQUENCE [LARGE SCALE GENOMIC DNA]</scope>
    <source>
        <strain evidence="8 9">IBRC-M 10445</strain>
    </source>
</reference>
<evidence type="ECO:0000256" key="4">
    <source>
        <dbReference type="ARBA" id="ARBA00023004"/>
    </source>
</evidence>
<dbReference type="PANTHER" id="PTHR16557">
    <property type="entry name" value="ALKYLATED DNA REPAIR PROTEIN ALKB-RELATED"/>
    <property type="match status" value="1"/>
</dbReference>
<keyword evidence="9" id="KW-1185">Reference proteome</keyword>
<keyword evidence="2" id="KW-0223">Dioxygenase</keyword>
<evidence type="ECO:0000256" key="2">
    <source>
        <dbReference type="ARBA" id="ARBA00022964"/>
    </source>
</evidence>
<feature type="binding site" evidence="5">
    <location>
        <begin position="125"/>
        <end position="127"/>
    </location>
    <ligand>
        <name>2-oxoglutarate</name>
        <dbReference type="ChEBI" id="CHEBI:16810"/>
    </ligand>
</feature>
<dbReference type="NCBIfam" id="NF011930">
    <property type="entry name" value="PRK15401.1"/>
    <property type="match status" value="1"/>
</dbReference>
<dbReference type="Pfam" id="PF13532">
    <property type="entry name" value="2OG-FeII_Oxy_2"/>
    <property type="match status" value="1"/>
</dbReference>
<feature type="binding site" evidence="6">
    <location>
        <position position="192"/>
    </location>
    <ligand>
        <name>Fe cation</name>
        <dbReference type="ChEBI" id="CHEBI:24875"/>
        <note>catalytic</note>
    </ligand>
</feature>
<evidence type="ECO:0000259" key="7">
    <source>
        <dbReference type="PROSITE" id="PS51471"/>
    </source>
</evidence>
<gene>
    <name evidence="8" type="ORF">SAMN05216429_10341</name>
</gene>
<protein>
    <submittedName>
        <fullName evidence="8">Alkylated DNA repair protein (DNA oxidative demethylase)</fullName>
    </submittedName>
</protein>
<dbReference type="GO" id="GO:0005737">
    <property type="term" value="C:cytoplasm"/>
    <property type="evidence" value="ECO:0007669"/>
    <property type="project" value="TreeGrafter"/>
</dbReference>
<evidence type="ECO:0000256" key="3">
    <source>
        <dbReference type="ARBA" id="ARBA00023002"/>
    </source>
</evidence>
<keyword evidence="8" id="KW-0808">Transferase</keyword>
<proteinExistence type="predicted"/>